<dbReference type="EMBL" id="KZ150316">
    <property type="protein sequence ID" value="PZC71442.1"/>
    <property type="molecule type" value="Genomic_DNA"/>
</dbReference>
<dbReference type="InterPro" id="IPR001254">
    <property type="entry name" value="Trypsin_dom"/>
</dbReference>
<dbReference type="Gene3D" id="2.40.10.10">
    <property type="entry name" value="Trypsin-like serine proteases"/>
    <property type="match status" value="1"/>
</dbReference>
<dbReference type="Pfam" id="PF00089">
    <property type="entry name" value="Trypsin"/>
    <property type="match status" value="1"/>
</dbReference>
<gene>
    <name evidence="2" type="primary">HaOG213382</name>
    <name evidence="2" type="ORF">B5X24_HaOG213382</name>
</gene>
<sequence>MSPENNKIPAHCFWNDTDRSVQPSLFAVAAAKLYRDWDDPNDKNAQKSHVKDIQVAELFRGGAANYQEDIAVVFLETPVNYGAEVSPVCLSFDINFYRSQMLPGVLGKVAGWGLTGEIAGPSQILKVVDLPFVPAQECLRVTPAIFTESITGDKICAGYLNGKTAVCTGDSGGGLVFPEIEHGSERFYLRGIVSTAPPPEGQKKKCNINTVTTFTNILRHRIFINQYL</sequence>
<dbReference type="PROSITE" id="PS50240">
    <property type="entry name" value="TRYPSIN_DOM"/>
    <property type="match status" value="1"/>
</dbReference>
<dbReference type="InterPro" id="IPR009003">
    <property type="entry name" value="Peptidase_S1_PA"/>
</dbReference>
<dbReference type="GO" id="GO:0004252">
    <property type="term" value="F:serine-type endopeptidase activity"/>
    <property type="evidence" value="ECO:0007669"/>
    <property type="project" value="InterPro"/>
</dbReference>
<dbReference type="OrthoDB" id="2019384at2759"/>
<dbReference type="PANTHER" id="PTHR24260:SF136">
    <property type="entry name" value="GH08193P-RELATED"/>
    <property type="match status" value="1"/>
</dbReference>
<dbReference type="SUPFAM" id="SSF50494">
    <property type="entry name" value="Trypsin-like serine proteases"/>
    <property type="match status" value="1"/>
</dbReference>
<dbReference type="InterPro" id="IPR043504">
    <property type="entry name" value="Peptidase_S1_PA_chymotrypsin"/>
</dbReference>
<evidence type="ECO:0000259" key="1">
    <source>
        <dbReference type="PROSITE" id="PS50240"/>
    </source>
</evidence>
<proteinExistence type="predicted"/>
<dbReference type="PANTHER" id="PTHR24260">
    <property type="match status" value="1"/>
</dbReference>
<dbReference type="Proteomes" id="UP000249218">
    <property type="component" value="Unassembled WGS sequence"/>
</dbReference>
<feature type="domain" description="Peptidase S1" evidence="1">
    <location>
        <begin position="10"/>
        <end position="228"/>
    </location>
</feature>
<keyword evidence="3" id="KW-1185">Reference proteome</keyword>
<name>A0A2W1B584_HELAM</name>
<organism evidence="2 3">
    <name type="scientific">Helicoverpa armigera</name>
    <name type="common">Cotton bollworm</name>
    <name type="synonym">Heliothis armigera</name>
    <dbReference type="NCBI Taxonomy" id="29058"/>
    <lineage>
        <taxon>Eukaryota</taxon>
        <taxon>Metazoa</taxon>
        <taxon>Ecdysozoa</taxon>
        <taxon>Arthropoda</taxon>
        <taxon>Hexapoda</taxon>
        <taxon>Insecta</taxon>
        <taxon>Pterygota</taxon>
        <taxon>Neoptera</taxon>
        <taxon>Endopterygota</taxon>
        <taxon>Lepidoptera</taxon>
        <taxon>Glossata</taxon>
        <taxon>Ditrysia</taxon>
        <taxon>Noctuoidea</taxon>
        <taxon>Noctuidae</taxon>
        <taxon>Heliothinae</taxon>
        <taxon>Helicoverpa</taxon>
    </lineage>
</organism>
<evidence type="ECO:0000313" key="3">
    <source>
        <dbReference type="Proteomes" id="UP000249218"/>
    </source>
</evidence>
<protein>
    <recommendedName>
        <fullName evidence="1">Peptidase S1 domain-containing protein</fullName>
    </recommendedName>
</protein>
<dbReference type="SMART" id="SM00020">
    <property type="entry name" value="Tryp_SPc"/>
    <property type="match status" value="1"/>
</dbReference>
<dbReference type="AlphaFoldDB" id="A0A2W1B584"/>
<accession>A0A2W1B584</accession>
<dbReference type="InterPro" id="IPR051333">
    <property type="entry name" value="CLIP_Serine_Protease"/>
</dbReference>
<reference evidence="2 3" key="1">
    <citation type="journal article" date="2017" name="BMC Biol.">
        <title>Genomic innovations, transcriptional plasticity and gene loss underlying the evolution and divergence of two highly polyphagous and invasive Helicoverpa pest species.</title>
        <authorList>
            <person name="Pearce S.L."/>
            <person name="Clarke D.F."/>
            <person name="East P.D."/>
            <person name="Elfekih S."/>
            <person name="Gordon K.H."/>
            <person name="Jermiin L.S."/>
            <person name="McGaughran A."/>
            <person name="Oakeshott J.G."/>
            <person name="Papanikolaou A."/>
            <person name="Perera O.P."/>
            <person name="Rane R.V."/>
            <person name="Richards S."/>
            <person name="Tay W.T."/>
            <person name="Walsh T.K."/>
            <person name="Anderson A."/>
            <person name="Anderson C.J."/>
            <person name="Asgari S."/>
            <person name="Board P.G."/>
            <person name="Bretschneider A."/>
            <person name="Campbell P.M."/>
            <person name="Chertemps T."/>
            <person name="Christeller J.T."/>
            <person name="Coppin C.W."/>
            <person name="Downes S.J."/>
            <person name="Duan G."/>
            <person name="Farnsworth C.A."/>
            <person name="Good R.T."/>
            <person name="Han L.B."/>
            <person name="Han Y.C."/>
            <person name="Hatje K."/>
            <person name="Horne I."/>
            <person name="Huang Y.P."/>
            <person name="Hughes D.S."/>
            <person name="Jacquin-Joly E."/>
            <person name="James W."/>
            <person name="Jhangiani S."/>
            <person name="Kollmar M."/>
            <person name="Kuwar S.S."/>
            <person name="Li S."/>
            <person name="Liu N.Y."/>
            <person name="Maibeche M.T."/>
            <person name="Miller J.R."/>
            <person name="Montagne N."/>
            <person name="Perry T."/>
            <person name="Qu J."/>
            <person name="Song S.V."/>
            <person name="Sutton G.G."/>
            <person name="Vogel H."/>
            <person name="Walenz B.P."/>
            <person name="Xu W."/>
            <person name="Zhang H.J."/>
            <person name="Zou Z."/>
            <person name="Batterham P."/>
            <person name="Edwards O.R."/>
            <person name="Feyereisen R."/>
            <person name="Gibbs R.A."/>
            <person name="Heckel D.G."/>
            <person name="McGrath A."/>
            <person name="Robin C."/>
            <person name="Scherer S.E."/>
            <person name="Worley K.C."/>
            <person name="Wu Y.D."/>
        </authorList>
    </citation>
    <scope>NUCLEOTIDE SEQUENCE [LARGE SCALE GENOMIC DNA]</scope>
    <source>
        <strain evidence="2">Harm_GR_Male_#8</strain>
        <tissue evidence="2">Whole organism</tissue>
    </source>
</reference>
<dbReference type="GO" id="GO:0006508">
    <property type="term" value="P:proteolysis"/>
    <property type="evidence" value="ECO:0007669"/>
    <property type="project" value="InterPro"/>
</dbReference>
<evidence type="ECO:0000313" key="2">
    <source>
        <dbReference type="EMBL" id="PZC71442.1"/>
    </source>
</evidence>